<gene>
    <name evidence="7" type="ORF">PQO03_05945</name>
</gene>
<dbReference type="InterPro" id="IPR011989">
    <property type="entry name" value="ARM-like"/>
</dbReference>
<accession>A0ABY7VQX9</accession>
<dbReference type="Proteomes" id="UP001214250">
    <property type="component" value="Chromosome 1"/>
</dbReference>
<dbReference type="Pfam" id="PF13646">
    <property type="entry name" value="HEAT_2"/>
    <property type="match status" value="1"/>
</dbReference>
<reference evidence="7 8" key="1">
    <citation type="submission" date="2023-02" db="EMBL/GenBank/DDBJ databases">
        <title>Genome sequence of Lentisphaera profundi SAORIC-696.</title>
        <authorList>
            <person name="Kim e."/>
            <person name="Cho J.-C."/>
            <person name="Choi A."/>
            <person name="Kang I."/>
        </authorList>
    </citation>
    <scope>NUCLEOTIDE SEQUENCE [LARGE SCALE GENOMIC DNA]</scope>
    <source>
        <strain evidence="7 8">SAORIC-696</strain>
    </source>
</reference>
<sequence length="634" mass="73409">MKLHKLIILLSLSFNSMALQKPNILWIVSEDNSANWLGVYGNKNATTPNLDKLAGEGFTYTQCYSNAAVCAPSRSTWITGIHAVAMGTQPMRSHYPIPHDQISYFPDHLKKNGYYVSNHFKTDYNIGGRDDFDCWDNDKNDSQKIYGWKKAPKGKAFFCQINIHDSHESQAFGLIDQTRHDPKQITPFKYHPNTKVMRQNYARYLDNIEDMDRQVGNILKELKKDGLENNTIVIYSSDHGGVMFRSKRFIYNSGTHCPLILRIPPKYKELWPTQMPGSVIHRLVSFVDMPKTWLSISQSAIPANFQGRIFLGSEIEPEASFHFSFRERADERIDNARMIRDKEFIYIKNYLPFVPTGQNLMYPNIMKATQEWREQHQQGLTDSITGRIFGAKDSDELYDSNKDYDNINNLAKDEPYSQKLKELKQAMREYQLEIFDSGLLPESERLRLAQKYKMTIYELIRKPELYNLPALLDAADFAISAKNSDQVQLCNMLNSQDLGIRYWAATAFCRLNNLSKPSISKLKHCLSDESHEVRIFAAYALIKNGHSEEAYPCLRTLFDQKSYARLTLLNAIDWLKIGKQFIDELKAMDTDCHYEQDMRSLIFKNNGLPYDSNWAQNKYQRLEAEAISKRDSRP</sequence>
<evidence type="ECO:0000256" key="5">
    <source>
        <dbReference type="SAM" id="SignalP"/>
    </source>
</evidence>
<evidence type="ECO:0000256" key="2">
    <source>
        <dbReference type="ARBA" id="ARBA00022723"/>
    </source>
</evidence>
<evidence type="ECO:0000256" key="3">
    <source>
        <dbReference type="ARBA" id="ARBA00022801"/>
    </source>
</evidence>
<dbReference type="InterPro" id="IPR050738">
    <property type="entry name" value="Sulfatase"/>
</dbReference>
<evidence type="ECO:0000256" key="4">
    <source>
        <dbReference type="ARBA" id="ARBA00022837"/>
    </source>
</evidence>
<name>A0ABY7VQX9_9BACT</name>
<comment type="similarity">
    <text evidence="1">Belongs to the sulfatase family.</text>
</comment>
<keyword evidence="4" id="KW-0106">Calcium</keyword>
<evidence type="ECO:0000256" key="1">
    <source>
        <dbReference type="ARBA" id="ARBA00008779"/>
    </source>
</evidence>
<dbReference type="Gene3D" id="3.40.720.10">
    <property type="entry name" value="Alkaline Phosphatase, subunit A"/>
    <property type="match status" value="1"/>
</dbReference>
<proteinExistence type="inferred from homology"/>
<dbReference type="Pfam" id="PF00884">
    <property type="entry name" value="Sulfatase"/>
    <property type="match status" value="1"/>
</dbReference>
<organism evidence="7 8">
    <name type="scientific">Lentisphaera profundi</name>
    <dbReference type="NCBI Taxonomy" id="1658616"/>
    <lineage>
        <taxon>Bacteria</taxon>
        <taxon>Pseudomonadati</taxon>
        <taxon>Lentisphaerota</taxon>
        <taxon>Lentisphaeria</taxon>
        <taxon>Lentisphaerales</taxon>
        <taxon>Lentisphaeraceae</taxon>
        <taxon>Lentisphaera</taxon>
    </lineage>
</organism>
<dbReference type="SUPFAM" id="SSF53649">
    <property type="entry name" value="Alkaline phosphatase-like"/>
    <property type="match status" value="1"/>
</dbReference>
<keyword evidence="8" id="KW-1185">Reference proteome</keyword>
<dbReference type="Gene3D" id="1.25.10.10">
    <property type="entry name" value="Leucine-rich Repeat Variant"/>
    <property type="match status" value="1"/>
</dbReference>
<dbReference type="RefSeq" id="WP_274148660.1">
    <property type="nucleotide sequence ID" value="NZ_CP117811.1"/>
</dbReference>
<keyword evidence="2" id="KW-0479">Metal-binding</keyword>
<dbReference type="CDD" id="cd16027">
    <property type="entry name" value="SGSH"/>
    <property type="match status" value="1"/>
</dbReference>
<dbReference type="PANTHER" id="PTHR42693">
    <property type="entry name" value="ARYLSULFATASE FAMILY MEMBER"/>
    <property type="match status" value="1"/>
</dbReference>
<feature type="chain" id="PRO_5046526634" evidence="5">
    <location>
        <begin position="19"/>
        <end position="634"/>
    </location>
</feature>
<dbReference type="PROSITE" id="PS00523">
    <property type="entry name" value="SULFATASE_1"/>
    <property type="match status" value="1"/>
</dbReference>
<feature type="signal peptide" evidence="5">
    <location>
        <begin position="1"/>
        <end position="18"/>
    </location>
</feature>
<feature type="domain" description="Sulfatase N-terminal" evidence="6">
    <location>
        <begin position="22"/>
        <end position="296"/>
    </location>
</feature>
<evidence type="ECO:0000313" key="8">
    <source>
        <dbReference type="Proteomes" id="UP001214250"/>
    </source>
</evidence>
<dbReference type="InterPro" id="IPR024607">
    <property type="entry name" value="Sulfatase_CS"/>
</dbReference>
<evidence type="ECO:0000313" key="7">
    <source>
        <dbReference type="EMBL" id="WDE95261.1"/>
    </source>
</evidence>
<keyword evidence="3" id="KW-0378">Hydrolase</keyword>
<dbReference type="InterPro" id="IPR000917">
    <property type="entry name" value="Sulfatase_N"/>
</dbReference>
<protein>
    <submittedName>
        <fullName evidence="7">Sulfatase-like hydrolase/transferase</fullName>
    </submittedName>
</protein>
<dbReference type="InterPro" id="IPR017850">
    <property type="entry name" value="Alkaline_phosphatase_core_sf"/>
</dbReference>
<keyword evidence="5" id="KW-0732">Signal</keyword>
<evidence type="ECO:0000259" key="6">
    <source>
        <dbReference type="Pfam" id="PF00884"/>
    </source>
</evidence>
<dbReference type="EMBL" id="CP117811">
    <property type="protein sequence ID" value="WDE95261.1"/>
    <property type="molecule type" value="Genomic_DNA"/>
</dbReference>
<dbReference type="PANTHER" id="PTHR42693:SF53">
    <property type="entry name" value="ENDO-4-O-SULFATASE"/>
    <property type="match status" value="1"/>
</dbReference>
<dbReference type="InterPro" id="IPR016024">
    <property type="entry name" value="ARM-type_fold"/>
</dbReference>
<dbReference type="SUPFAM" id="SSF48371">
    <property type="entry name" value="ARM repeat"/>
    <property type="match status" value="1"/>
</dbReference>